<keyword evidence="5" id="KW-0645">Protease</keyword>
<dbReference type="GO" id="GO:0008235">
    <property type="term" value="F:metalloexopeptidase activity"/>
    <property type="evidence" value="ECO:0007669"/>
    <property type="project" value="UniProtKB-ARBA"/>
</dbReference>
<comment type="caution">
    <text evidence="5">The sequence shown here is derived from an EMBL/GenBank/DDBJ whole genome shotgun (WGS) entry which is preliminary data.</text>
</comment>
<gene>
    <name evidence="5" type="ORF">IAG03_12645</name>
</gene>
<dbReference type="InterPro" id="IPR001714">
    <property type="entry name" value="Pept_M24_MAP"/>
</dbReference>
<keyword evidence="2" id="KW-0378">Hydrolase</keyword>
<keyword evidence="1" id="KW-0479">Metal-binding</keyword>
<dbReference type="Pfam" id="PF00557">
    <property type="entry name" value="Peptidase_M24"/>
    <property type="match status" value="1"/>
</dbReference>
<dbReference type="InterPro" id="IPR001131">
    <property type="entry name" value="Peptidase_M24B_aminopep-P_CS"/>
</dbReference>
<evidence type="ECO:0000256" key="1">
    <source>
        <dbReference type="ARBA" id="ARBA00022723"/>
    </source>
</evidence>
<accession>A0A926HSH5</accession>
<sequence length="356" mass="39666">MQKFAVKNLQNALEPNAALLVGSIPNRFYLTGFETSDGYVLLTREEAVFLIDFRYFEKAKAVVNSCTVCLSTAPFDEISALCQKHSITKLYVESESVSMALYKQLSEKLAPVSVSDDNRFDQMLRDLRSVKSEKELSLIQEAQKLTDDTFTYILERISAGRTERDVMLDMEFYMRKLGSEGVSFDFIVVSGKNSSLPHGVPTDKKIERGDFITMDFGAVVGGYRSDMTRTVALGTISDEQKRVYDTVLRAQLAAIDAVKAGVVCKDIDRIARDIIDEAGYQGCFGHGLGHSVGIEIHERPNFNTRCDTILKPGTVMTVEPGIYLENRFGVRIEDMVVATETGCVDLTYSEKSLICL</sequence>
<dbReference type="AlphaFoldDB" id="A0A926HSH5"/>
<dbReference type="CDD" id="cd01092">
    <property type="entry name" value="APP-like"/>
    <property type="match status" value="1"/>
</dbReference>
<dbReference type="GO" id="GO:0004177">
    <property type="term" value="F:aminopeptidase activity"/>
    <property type="evidence" value="ECO:0007669"/>
    <property type="project" value="UniProtKB-KW"/>
</dbReference>
<dbReference type="PROSITE" id="PS00491">
    <property type="entry name" value="PROLINE_PEPTIDASE"/>
    <property type="match status" value="1"/>
</dbReference>
<name>A0A926HSH5_9FIRM</name>
<dbReference type="PANTHER" id="PTHR46112">
    <property type="entry name" value="AMINOPEPTIDASE"/>
    <property type="match status" value="1"/>
</dbReference>
<dbReference type="GO" id="GO:0046872">
    <property type="term" value="F:metal ion binding"/>
    <property type="evidence" value="ECO:0007669"/>
    <property type="project" value="UniProtKB-KW"/>
</dbReference>
<dbReference type="RefSeq" id="WP_249320424.1">
    <property type="nucleotide sequence ID" value="NZ_JACRSN010000024.1"/>
</dbReference>
<dbReference type="SUPFAM" id="SSF53092">
    <property type="entry name" value="Creatinase/prolidase N-terminal domain"/>
    <property type="match status" value="1"/>
</dbReference>
<dbReference type="SUPFAM" id="SSF55920">
    <property type="entry name" value="Creatinase/aminopeptidase"/>
    <property type="match status" value="1"/>
</dbReference>
<evidence type="ECO:0000313" key="6">
    <source>
        <dbReference type="Proteomes" id="UP000651482"/>
    </source>
</evidence>
<dbReference type="InterPro" id="IPR000994">
    <property type="entry name" value="Pept_M24"/>
</dbReference>
<evidence type="ECO:0000259" key="3">
    <source>
        <dbReference type="Pfam" id="PF00557"/>
    </source>
</evidence>
<dbReference type="InterPro" id="IPR050659">
    <property type="entry name" value="Peptidase_M24B"/>
</dbReference>
<evidence type="ECO:0000259" key="4">
    <source>
        <dbReference type="Pfam" id="PF01321"/>
    </source>
</evidence>
<protein>
    <submittedName>
        <fullName evidence="5">Aminopeptidase P family protein</fullName>
    </submittedName>
</protein>
<feature type="domain" description="Peptidase M24" evidence="3">
    <location>
        <begin position="138"/>
        <end position="340"/>
    </location>
</feature>
<organism evidence="5 6">
    <name type="scientific">Yeguia hominis</name>
    <dbReference type="NCBI Taxonomy" id="2763662"/>
    <lineage>
        <taxon>Bacteria</taxon>
        <taxon>Bacillati</taxon>
        <taxon>Bacillota</taxon>
        <taxon>Clostridia</taxon>
        <taxon>Eubacteriales</taxon>
        <taxon>Yeguiaceae</taxon>
        <taxon>Yeguia</taxon>
    </lineage>
</organism>
<dbReference type="Gene3D" id="3.90.230.10">
    <property type="entry name" value="Creatinase/methionine aminopeptidase superfamily"/>
    <property type="match status" value="1"/>
</dbReference>
<dbReference type="Gene3D" id="3.40.350.10">
    <property type="entry name" value="Creatinase/prolidase N-terminal domain"/>
    <property type="match status" value="1"/>
</dbReference>
<dbReference type="InterPro" id="IPR036005">
    <property type="entry name" value="Creatinase/aminopeptidase-like"/>
</dbReference>
<dbReference type="EMBL" id="JACRSN010000024">
    <property type="protein sequence ID" value="MBC8534814.1"/>
    <property type="molecule type" value="Genomic_DNA"/>
</dbReference>
<keyword evidence="5" id="KW-0031">Aminopeptidase</keyword>
<dbReference type="Pfam" id="PF01321">
    <property type="entry name" value="Creatinase_N"/>
    <property type="match status" value="1"/>
</dbReference>
<keyword evidence="6" id="KW-1185">Reference proteome</keyword>
<proteinExistence type="predicted"/>
<feature type="domain" description="Creatinase N-terminal" evidence="4">
    <location>
        <begin position="17"/>
        <end position="129"/>
    </location>
</feature>
<evidence type="ECO:0000313" key="5">
    <source>
        <dbReference type="EMBL" id="MBC8534814.1"/>
    </source>
</evidence>
<dbReference type="PANTHER" id="PTHR46112:SF3">
    <property type="entry name" value="AMINOPEPTIDASE YPDF"/>
    <property type="match status" value="1"/>
</dbReference>
<dbReference type="InterPro" id="IPR029149">
    <property type="entry name" value="Creatin/AminoP/Spt16_N"/>
</dbReference>
<dbReference type="InterPro" id="IPR000587">
    <property type="entry name" value="Creatinase_N"/>
</dbReference>
<dbReference type="Proteomes" id="UP000651482">
    <property type="component" value="Unassembled WGS sequence"/>
</dbReference>
<dbReference type="PRINTS" id="PR00599">
    <property type="entry name" value="MAPEPTIDASE"/>
</dbReference>
<reference evidence="5" key="1">
    <citation type="submission" date="2020-08" db="EMBL/GenBank/DDBJ databases">
        <title>Genome public.</title>
        <authorList>
            <person name="Liu C."/>
            <person name="Sun Q."/>
        </authorList>
    </citation>
    <scope>NUCLEOTIDE SEQUENCE</scope>
    <source>
        <strain evidence="5">NSJ-40</strain>
    </source>
</reference>
<evidence type="ECO:0000256" key="2">
    <source>
        <dbReference type="ARBA" id="ARBA00022801"/>
    </source>
</evidence>